<dbReference type="EC" id="2.1.2.2" evidence="4"/>
<dbReference type="Proteomes" id="UP000323708">
    <property type="component" value="Unassembled WGS sequence"/>
</dbReference>
<feature type="domain" description="Formyl transferase N-terminal" evidence="5">
    <location>
        <begin position="7"/>
        <end position="184"/>
    </location>
</feature>
<comment type="similarity">
    <text evidence="4">Belongs to the GART family.</text>
</comment>
<dbReference type="PANTHER" id="PTHR43369:SF2">
    <property type="entry name" value="PHOSPHORIBOSYLGLYCINAMIDE FORMYLTRANSFERASE"/>
    <property type="match status" value="1"/>
</dbReference>
<dbReference type="AlphaFoldDB" id="A0A5B0X0Q3"/>
<evidence type="ECO:0000256" key="3">
    <source>
        <dbReference type="ARBA" id="ARBA00022755"/>
    </source>
</evidence>
<dbReference type="NCBIfam" id="TIGR00639">
    <property type="entry name" value="PurN"/>
    <property type="match status" value="1"/>
</dbReference>
<evidence type="ECO:0000313" key="6">
    <source>
        <dbReference type="EMBL" id="KAA1192856.1"/>
    </source>
</evidence>
<feature type="active site" description="Proton donor" evidence="4">
    <location>
        <position position="114"/>
    </location>
</feature>
<dbReference type="Pfam" id="PF00551">
    <property type="entry name" value="Formyl_trans_N"/>
    <property type="match status" value="1"/>
</dbReference>
<dbReference type="RefSeq" id="WP_149611139.1">
    <property type="nucleotide sequence ID" value="NZ_VTUX01000003.1"/>
</dbReference>
<feature type="binding site" evidence="4">
    <location>
        <begin position="95"/>
        <end position="98"/>
    </location>
    <ligand>
        <name>(6R)-10-formyltetrahydrofolate</name>
        <dbReference type="ChEBI" id="CHEBI:195366"/>
    </ligand>
</feature>
<gene>
    <name evidence="4 6" type="primary">purN</name>
    <name evidence="6" type="ORF">F0M18_09405</name>
</gene>
<accession>A0A5B0X0Q3</accession>
<dbReference type="GO" id="GO:0006189">
    <property type="term" value="P:'de novo' IMP biosynthetic process"/>
    <property type="evidence" value="ECO:0007669"/>
    <property type="project" value="UniProtKB-UniRule"/>
</dbReference>
<dbReference type="InterPro" id="IPR036477">
    <property type="entry name" value="Formyl_transf_N_sf"/>
</dbReference>
<feature type="binding site" evidence="4">
    <location>
        <position position="70"/>
    </location>
    <ligand>
        <name>(6R)-10-formyltetrahydrofolate</name>
        <dbReference type="ChEBI" id="CHEBI:195366"/>
    </ligand>
</feature>
<evidence type="ECO:0000256" key="1">
    <source>
        <dbReference type="ARBA" id="ARBA00005054"/>
    </source>
</evidence>
<feature type="site" description="Raises pKa of active site His" evidence="4">
    <location>
        <position position="150"/>
    </location>
</feature>
<dbReference type="GO" id="GO:0004644">
    <property type="term" value="F:phosphoribosylglycinamide formyltransferase activity"/>
    <property type="evidence" value="ECO:0007669"/>
    <property type="project" value="UniProtKB-UniRule"/>
</dbReference>
<keyword evidence="2 4" id="KW-0808">Transferase</keyword>
<dbReference type="SUPFAM" id="SSF53328">
    <property type="entry name" value="Formyltransferase"/>
    <property type="match status" value="1"/>
</dbReference>
<dbReference type="HAMAP" id="MF_01930">
    <property type="entry name" value="PurN"/>
    <property type="match status" value="1"/>
</dbReference>
<dbReference type="InterPro" id="IPR002376">
    <property type="entry name" value="Formyl_transf_N"/>
</dbReference>
<organism evidence="6 7">
    <name type="scientific">Pseudohalioglobus sediminis</name>
    <dbReference type="NCBI Taxonomy" id="2606449"/>
    <lineage>
        <taxon>Bacteria</taxon>
        <taxon>Pseudomonadati</taxon>
        <taxon>Pseudomonadota</taxon>
        <taxon>Gammaproteobacteria</taxon>
        <taxon>Cellvibrionales</taxon>
        <taxon>Halieaceae</taxon>
        <taxon>Pseudohalioglobus</taxon>
    </lineage>
</organism>
<keyword evidence="3 4" id="KW-0658">Purine biosynthesis</keyword>
<sequence>MNAPATKRLAILISGRGSNMQAFIDACSSGVLDAEIALVLSNNPDAGGLARAAEAGIPTACINHRNYDSRETFDAAMVAELSRHDPDLVILAGFMRILTPVFIEPFAGKLLNIHPSLLPKYPGLNTHQRALDAGDSEAGVTVHFVTPELDGGPPIIQARVPVETGDTAATLAARVIVQEHVIYPIAAGWVLQGRLRLTDKGAVLDGQPLPPTGVDYVATHH</sequence>
<dbReference type="Gene3D" id="3.40.50.170">
    <property type="entry name" value="Formyl transferase, N-terminal domain"/>
    <property type="match status" value="1"/>
</dbReference>
<dbReference type="PANTHER" id="PTHR43369">
    <property type="entry name" value="PHOSPHORIBOSYLGLYCINAMIDE FORMYLTRANSFERASE"/>
    <property type="match status" value="1"/>
</dbReference>
<evidence type="ECO:0000256" key="4">
    <source>
        <dbReference type="HAMAP-Rule" id="MF_01930"/>
    </source>
</evidence>
<evidence type="ECO:0000313" key="7">
    <source>
        <dbReference type="Proteomes" id="UP000323708"/>
    </source>
</evidence>
<comment type="caution">
    <text evidence="6">The sequence shown here is derived from an EMBL/GenBank/DDBJ whole genome shotgun (WGS) entry which is preliminary data.</text>
</comment>
<feature type="binding site" evidence="4">
    <location>
        <position position="112"/>
    </location>
    <ligand>
        <name>(6R)-10-formyltetrahydrofolate</name>
        <dbReference type="ChEBI" id="CHEBI:195366"/>
    </ligand>
</feature>
<evidence type="ECO:0000256" key="2">
    <source>
        <dbReference type="ARBA" id="ARBA00022679"/>
    </source>
</evidence>
<comment type="catalytic activity">
    <reaction evidence="4">
        <text>N(1)-(5-phospho-beta-D-ribosyl)glycinamide + (6R)-10-formyltetrahydrofolate = N(2)-formyl-N(1)-(5-phospho-beta-D-ribosyl)glycinamide + (6S)-5,6,7,8-tetrahydrofolate + H(+)</text>
        <dbReference type="Rhea" id="RHEA:15053"/>
        <dbReference type="ChEBI" id="CHEBI:15378"/>
        <dbReference type="ChEBI" id="CHEBI:57453"/>
        <dbReference type="ChEBI" id="CHEBI:143788"/>
        <dbReference type="ChEBI" id="CHEBI:147286"/>
        <dbReference type="ChEBI" id="CHEBI:195366"/>
        <dbReference type="EC" id="2.1.2.2"/>
    </reaction>
</comment>
<comment type="pathway">
    <text evidence="1 4">Purine metabolism; IMP biosynthesis via de novo pathway; N(2)-formyl-N(1)-(5-phospho-D-ribosyl)glycinamide from N(1)-(5-phospho-D-ribosyl)glycinamide (10-formyl THF route): step 1/1.</text>
</comment>
<dbReference type="UniPathway" id="UPA00074">
    <property type="reaction ID" value="UER00126"/>
</dbReference>
<proteinExistence type="inferred from homology"/>
<name>A0A5B0X0Q3_9GAMM</name>
<dbReference type="CDD" id="cd08645">
    <property type="entry name" value="FMT_core_GART"/>
    <property type="match status" value="1"/>
</dbReference>
<comment type="function">
    <text evidence="4">Catalyzes the transfer of a formyl group from 10-formyltetrahydrofolate to 5-phospho-ribosyl-glycinamide (GAR), producing 5-phospho-ribosyl-N-formylglycinamide (FGAR) and tetrahydrofolate.</text>
</comment>
<dbReference type="EMBL" id="VTUX01000003">
    <property type="protein sequence ID" value="KAA1192856.1"/>
    <property type="molecule type" value="Genomic_DNA"/>
</dbReference>
<evidence type="ECO:0000259" key="5">
    <source>
        <dbReference type="Pfam" id="PF00551"/>
    </source>
</evidence>
<protein>
    <recommendedName>
        <fullName evidence="4">Phosphoribosylglycinamide formyltransferase</fullName>
        <ecNumber evidence="4">2.1.2.2</ecNumber>
    </recommendedName>
    <alternativeName>
        <fullName evidence="4">5'-phosphoribosylglycinamide transformylase</fullName>
    </alternativeName>
    <alternativeName>
        <fullName evidence="4">GAR transformylase</fullName>
        <shortName evidence="4">GART</shortName>
    </alternativeName>
</protein>
<feature type="binding site" evidence="4">
    <location>
        <begin position="17"/>
        <end position="19"/>
    </location>
    <ligand>
        <name>N(1)-(5-phospho-beta-D-ribosyl)glycinamide</name>
        <dbReference type="ChEBI" id="CHEBI:143788"/>
    </ligand>
</feature>
<keyword evidence="7" id="KW-1185">Reference proteome</keyword>
<dbReference type="GO" id="GO:0005829">
    <property type="term" value="C:cytosol"/>
    <property type="evidence" value="ECO:0007669"/>
    <property type="project" value="TreeGrafter"/>
</dbReference>
<reference evidence="6 7" key="1">
    <citation type="submission" date="2019-09" db="EMBL/GenBank/DDBJ databases">
        <authorList>
            <person name="Chen X.-Y."/>
        </authorList>
    </citation>
    <scope>NUCLEOTIDE SEQUENCE [LARGE SCALE GENOMIC DNA]</scope>
    <source>
        <strain evidence="6 7">NY5</strain>
    </source>
</reference>
<dbReference type="InterPro" id="IPR004607">
    <property type="entry name" value="GART"/>
</dbReference>